<comment type="caution">
    <text evidence="1">The sequence shown here is derived from an EMBL/GenBank/DDBJ whole genome shotgun (WGS) entry which is preliminary data.</text>
</comment>
<accession>A0A0G0JET9</accession>
<proteinExistence type="predicted"/>
<name>A0A0G0JET9_9BACT</name>
<dbReference type="Proteomes" id="UP000033876">
    <property type="component" value="Unassembled WGS sequence"/>
</dbReference>
<evidence type="ECO:0000313" key="2">
    <source>
        <dbReference type="Proteomes" id="UP000033876"/>
    </source>
</evidence>
<protein>
    <submittedName>
        <fullName evidence="1">Uncharacterized protein</fullName>
    </submittedName>
</protein>
<dbReference type="AlphaFoldDB" id="A0A0G0JET9"/>
<evidence type="ECO:0000313" key="1">
    <source>
        <dbReference type="EMBL" id="KKQ35289.1"/>
    </source>
</evidence>
<reference evidence="1 2" key="1">
    <citation type="journal article" date="2015" name="Nature">
        <title>rRNA introns, odd ribosomes, and small enigmatic genomes across a large radiation of phyla.</title>
        <authorList>
            <person name="Brown C.T."/>
            <person name="Hug L.A."/>
            <person name="Thomas B.C."/>
            <person name="Sharon I."/>
            <person name="Castelle C.J."/>
            <person name="Singh A."/>
            <person name="Wilkins M.J."/>
            <person name="Williams K.H."/>
            <person name="Banfield J.F."/>
        </authorList>
    </citation>
    <scope>NUCLEOTIDE SEQUENCE [LARGE SCALE GENOMIC DNA]</scope>
</reference>
<sequence length="63" mass="7503">MSISRQKIKNIEKELEKIRPKNIPIMFMDKILLDKYRIDNSPDFVKIAYIEDGKTMYLPEKDG</sequence>
<dbReference type="EMBL" id="LBTF01000019">
    <property type="protein sequence ID" value="KKQ35289.1"/>
    <property type="molecule type" value="Genomic_DNA"/>
</dbReference>
<gene>
    <name evidence="1" type="ORF">US50_C0019G0011</name>
</gene>
<organism evidence="1 2">
    <name type="scientific">Candidatus Nomurabacteria bacterium GW2011_GWB1_37_5</name>
    <dbReference type="NCBI Taxonomy" id="1618742"/>
    <lineage>
        <taxon>Bacteria</taxon>
        <taxon>Candidatus Nomuraibacteriota</taxon>
    </lineage>
</organism>